<dbReference type="InterPro" id="IPR041800">
    <property type="entry name" value="ASCC2_CUE"/>
</dbReference>
<feature type="region of interest" description="Disordered" evidence="1">
    <location>
        <begin position="477"/>
        <end position="504"/>
    </location>
</feature>
<reference evidence="4" key="1">
    <citation type="journal article" date="2017" name="Genome Biol.">
        <title>Comparative genomics reveals high biological diversity and specific adaptations in the industrially and medically important fungal genus Aspergillus.</title>
        <authorList>
            <person name="de Vries R.P."/>
            <person name="Riley R."/>
            <person name="Wiebenga A."/>
            <person name="Aguilar-Osorio G."/>
            <person name="Amillis S."/>
            <person name="Uchima C.A."/>
            <person name="Anderluh G."/>
            <person name="Asadollahi M."/>
            <person name="Askin M."/>
            <person name="Barry K."/>
            <person name="Battaglia E."/>
            <person name="Bayram O."/>
            <person name="Benocci T."/>
            <person name="Braus-Stromeyer S.A."/>
            <person name="Caldana C."/>
            <person name="Canovas D."/>
            <person name="Cerqueira G.C."/>
            <person name="Chen F."/>
            <person name="Chen W."/>
            <person name="Choi C."/>
            <person name="Clum A."/>
            <person name="Dos Santos R.A."/>
            <person name="Damasio A.R."/>
            <person name="Diallinas G."/>
            <person name="Emri T."/>
            <person name="Fekete E."/>
            <person name="Flipphi M."/>
            <person name="Freyberg S."/>
            <person name="Gallo A."/>
            <person name="Gournas C."/>
            <person name="Habgood R."/>
            <person name="Hainaut M."/>
            <person name="Harispe M.L."/>
            <person name="Henrissat B."/>
            <person name="Hilden K.S."/>
            <person name="Hope R."/>
            <person name="Hossain A."/>
            <person name="Karabika E."/>
            <person name="Karaffa L."/>
            <person name="Karanyi Z."/>
            <person name="Krasevec N."/>
            <person name="Kuo A."/>
            <person name="Kusch H."/>
            <person name="LaButti K."/>
            <person name="Lagendijk E.L."/>
            <person name="Lapidus A."/>
            <person name="Levasseur A."/>
            <person name="Lindquist E."/>
            <person name="Lipzen A."/>
            <person name="Logrieco A.F."/>
            <person name="MacCabe A."/>
            <person name="Maekelae M.R."/>
            <person name="Malavazi I."/>
            <person name="Melin P."/>
            <person name="Meyer V."/>
            <person name="Mielnichuk N."/>
            <person name="Miskei M."/>
            <person name="Molnar A.P."/>
            <person name="Mule G."/>
            <person name="Ngan C.Y."/>
            <person name="Orejas M."/>
            <person name="Orosz E."/>
            <person name="Ouedraogo J.P."/>
            <person name="Overkamp K.M."/>
            <person name="Park H.-S."/>
            <person name="Perrone G."/>
            <person name="Piumi F."/>
            <person name="Punt P.J."/>
            <person name="Ram A.F."/>
            <person name="Ramon A."/>
            <person name="Rauscher S."/>
            <person name="Record E."/>
            <person name="Riano-Pachon D.M."/>
            <person name="Robert V."/>
            <person name="Roehrig J."/>
            <person name="Ruller R."/>
            <person name="Salamov A."/>
            <person name="Salih N.S."/>
            <person name="Samson R.A."/>
            <person name="Sandor E."/>
            <person name="Sanguinetti M."/>
            <person name="Schuetze T."/>
            <person name="Sepcic K."/>
            <person name="Shelest E."/>
            <person name="Sherlock G."/>
            <person name="Sophianopoulou V."/>
            <person name="Squina F.M."/>
            <person name="Sun H."/>
            <person name="Susca A."/>
            <person name="Todd R.B."/>
            <person name="Tsang A."/>
            <person name="Unkles S.E."/>
            <person name="van de Wiele N."/>
            <person name="van Rossen-Uffink D."/>
            <person name="Oliveira J.V."/>
            <person name="Vesth T.C."/>
            <person name="Visser J."/>
            <person name="Yu J.-H."/>
            <person name="Zhou M."/>
            <person name="Andersen M.R."/>
            <person name="Archer D.B."/>
            <person name="Baker S.E."/>
            <person name="Benoit I."/>
            <person name="Brakhage A.A."/>
            <person name="Braus G.H."/>
            <person name="Fischer R."/>
            <person name="Frisvad J.C."/>
            <person name="Goldman G.H."/>
            <person name="Houbraken J."/>
            <person name="Oakley B."/>
            <person name="Pocsi I."/>
            <person name="Scazzocchio C."/>
            <person name="Seiboth B."/>
            <person name="vanKuyk P.A."/>
            <person name="Wortman J."/>
            <person name="Dyer P.S."/>
            <person name="Grigoriev I.V."/>
        </authorList>
    </citation>
    <scope>NUCLEOTIDE SEQUENCE [LARGE SCALE GENOMIC DNA]</scope>
    <source>
        <strain evidence="4">CBS 506.65</strain>
    </source>
</reference>
<dbReference type="Proteomes" id="UP000184188">
    <property type="component" value="Unassembled WGS sequence"/>
</dbReference>
<feature type="domain" description="CUE" evidence="2">
    <location>
        <begin position="412"/>
        <end position="455"/>
    </location>
</feature>
<dbReference type="VEuPathDB" id="FungiDB:ASPZODRAFT_150873"/>
<dbReference type="SUPFAM" id="SSF46934">
    <property type="entry name" value="UBA-like"/>
    <property type="match status" value="1"/>
</dbReference>
<sequence length="792" mass="85264">MDMQVDILNETLVDTHLVLVPGLGTLTVGGLAGRDVEGLGRETDGALDLQALGAGTVDQLLADLLEGSDLAGELPALAPVPPPAVRSRIQHEDWDAFLDAWTMLVKIRLEASEQAFAQFTPNDGSAVSFLCSFFHELSASEGSPSRHSFDAGPKSKGLRKLSFLLTRRLLLEQPSTVPSELLGWGFLSDLSCCYPSSTTLRKLMIEVWNKHESTIVSSLENAKAAIIKSLSSSATSASAQAISDMRRLTVLASVLPACGQVLMVGSDFLDTLCEAYTTDPREVLRSIIVATIYVGLMTLLKEPKANLSLLLDQLFSLKASAGVGTPRANKNATLLSDLICSTDLLVRLEKYTSIHPQKRAQDLIASLRSYQSHSKELHHRHQRHRKPARHSDKGKGRAAADGPVIPEHLHAHKMSLITQIQDLFPDLGPGYVVRLLDFYQDNPEIVISHLLDDSLAPELQTLDRSEQLHAPINSVPHRDALLPQPTPPQIPSPPLNPTPASSRKNVFDKDVDLAELTRSSDGQAHGRLRFGRANPELTADAILADRSRHAVNKAAIISALATFDSDDDERDDTYDVADVGGTVDTGANADDADAERRTRQAEEHEVTLFRTYKANPALFARDSATRRGQPRASLKRETGMTDEAIEGWAVMLARDPKRLAKLEDHFTLGAGGAGAAAVQPDLPSTAYRKPGREEVDDDESDETGGTDGGAFSGRGGRGGQARGGGGRGRGRGGGRGGTGRGRGGTTGLSGEQSQTNTPLSHQRKEQHKASRANHNRRNQRAKKVARGGGLPG</sequence>
<feature type="region of interest" description="Disordered" evidence="1">
    <location>
        <begin position="672"/>
        <end position="792"/>
    </location>
</feature>
<dbReference type="Pfam" id="PF02845">
    <property type="entry name" value="CUE"/>
    <property type="match status" value="1"/>
</dbReference>
<dbReference type="EMBL" id="KV878339">
    <property type="protein sequence ID" value="OJJ48688.1"/>
    <property type="molecule type" value="Genomic_DNA"/>
</dbReference>
<gene>
    <name evidence="3" type="ORF">ASPZODRAFT_150873</name>
</gene>
<dbReference type="AlphaFoldDB" id="A0A1L9SNC2"/>
<evidence type="ECO:0000256" key="1">
    <source>
        <dbReference type="SAM" id="MobiDB-lite"/>
    </source>
</evidence>
<feature type="region of interest" description="Disordered" evidence="1">
    <location>
        <begin position="579"/>
        <end position="603"/>
    </location>
</feature>
<keyword evidence="4" id="KW-1185">Reference proteome</keyword>
<feature type="compositionally biased region" description="Pro residues" evidence="1">
    <location>
        <begin position="484"/>
        <end position="497"/>
    </location>
</feature>
<feature type="compositionally biased region" description="Basic and acidic residues" evidence="1">
    <location>
        <begin position="594"/>
        <end position="603"/>
    </location>
</feature>
<evidence type="ECO:0000259" key="2">
    <source>
        <dbReference type="PROSITE" id="PS51140"/>
    </source>
</evidence>
<proteinExistence type="predicted"/>
<feature type="compositionally biased region" description="Basic residues" evidence="1">
    <location>
        <begin position="376"/>
        <end position="388"/>
    </location>
</feature>
<accession>A0A1L9SNC2</accession>
<dbReference type="InterPro" id="IPR009060">
    <property type="entry name" value="UBA-like_sf"/>
</dbReference>
<feature type="compositionally biased region" description="Acidic residues" evidence="1">
    <location>
        <begin position="694"/>
        <end position="704"/>
    </location>
</feature>
<dbReference type="RefSeq" id="XP_022583198.1">
    <property type="nucleotide sequence ID" value="XM_022725682.1"/>
</dbReference>
<dbReference type="SMART" id="SM00546">
    <property type="entry name" value="CUE"/>
    <property type="match status" value="1"/>
</dbReference>
<dbReference type="CDD" id="cd14364">
    <property type="entry name" value="CUE_ASCC2"/>
    <property type="match status" value="1"/>
</dbReference>
<dbReference type="InterPro" id="IPR052586">
    <property type="entry name" value="ASCC2"/>
</dbReference>
<feature type="compositionally biased region" description="Gly residues" evidence="1">
    <location>
        <begin position="705"/>
        <end position="747"/>
    </location>
</feature>
<dbReference type="GO" id="GO:0043130">
    <property type="term" value="F:ubiquitin binding"/>
    <property type="evidence" value="ECO:0007669"/>
    <property type="project" value="InterPro"/>
</dbReference>
<dbReference type="PANTHER" id="PTHR21494:SF0">
    <property type="entry name" value="ACTIVATING SIGNAL COINTEGRATOR 1 COMPLEX SUBUNIT 2"/>
    <property type="match status" value="1"/>
</dbReference>
<feature type="region of interest" description="Disordered" evidence="1">
    <location>
        <begin position="374"/>
        <end position="401"/>
    </location>
</feature>
<organism evidence="3 4">
    <name type="scientific">Penicilliopsis zonata CBS 506.65</name>
    <dbReference type="NCBI Taxonomy" id="1073090"/>
    <lineage>
        <taxon>Eukaryota</taxon>
        <taxon>Fungi</taxon>
        <taxon>Dikarya</taxon>
        <taxon>Ascomycota</taxon>
        <taxon>Pezizomycotina</taxon>
        <taxon>Eurotiomycetes</taxon>
        <taxon>Eurotiomycetidae</taxon>
        <taxon>Eurotiales</taxon>
        <taxon>Aspergillaceae</taxon>
        <taxon>Penicilliopsis</taxon>
    </lineage>
</organism>
<dbReference type="OrthoDB" id="5577209at2759"/>
<dbReference type="GeneID" id="34612147"/>
<dbReference type="InterPro" id="IPR003892">
    <property type="entry name" value="CUE"/>
</dbReference>
<feature type="compositionally biased region" description="Basic residues" evidence="1">
    <location>
        <begin position="764"/>
        <end position="785"/>
    </location>
</feature>
<evidence type="ECO:0000313" key="3">
    <source>
        <dbReference type="EMBL" id="OJJ48688.1"/>
    </source>
</evidence>
<name>A0A1L9SNC2_9EURO</name>
<dbReference type="Gene3D" id="1.10.8.10">
    <property type="entry name" value="DNA helicase RuvA subunit, C-terminal domain"/>
    <property type="match status" value="1"/>
</dbReference>
<dbReference type="PANTHER" id="PTHR21494">
    <property type="entry name" value="ACTIVATING SIGNAL COINTEGRATOR 1 COMPLEX SUBUNIT 2 ASC-1 COMPLEX SUBUNIT P100"/>
    <property type="match status" value="1"/>
</dbReference>
<evidence type="ECO:0000313" key="4">
    <source>
        <dbReference type="Proteomes" id="UP000184188"/>
    </source>
</evidence>
<dbReference type="PROSITE" id="PS51140">
    <property type="entry name" value="CUE"/>
    <property type="match status" value="1"/>
</dbReference>
<protein>
    <recommendedName>
        <fullName evidence="2">CUE domain-containing protein</fullName>
    </recommendedName>
</protein>
<feature type="compositionally biased region" description="Polar residues" evidence="1">
    <location>
        <begin position="748"/>
        <end position="760"/>
    </location>
</feature>